<dbReference type="Pfam" id="PF00082">
    <property type="entry name" value="Peptidase_S8"/>
    <property type="match status" value="1"/>
</dbReference>
<comment type="caution">
    <text evidence="15">The sequence shown here is derived from an EMBL/GenBank/DDBJ whole genome shotgun (WGS) entry which is preliminary data.</text>
</comment>
<keyword evidence="8 11" id="KW-0720">Serine protease</keyword>
<evidence type="ECO:0000256" key="3">
    <source>
        <dbReference type="ARBA" id="ARBA00004239"/>
    </source>
</evidence>
<dbReference type="SUPFAM" id="SSF54897">
    <property type="entry name" value="Protease propeptides/inhibitors"/>
    <property type="match status" value="1"/>
</dbReference>
<dbReference type="Gene3D" id="3.40.50.200">
    <property type="entry name" value="Peptidase S8/S53 domain"/>
    <property type="match status" value="1"/>
</dbReference>
<keyword evidence="16" id="KW-1185">Reference proteome</keyword>
<evidence type="ECO:0000256" key="13">
    <source>
        <dbReference type="SAM" id="SignalP"/>
    </source>
</evidence>
<evidence type="ECO:0000313" key="15">
    <source>
        <dbReference type="EMBL" id="KAL1841088.1"/>
    </source>
</evidence>
<dbReference type="PROSITE" id="PS00138">
    <property type="entry name" value="SUBTILASE_SER"/>
    <property type="match status" value="1"/>
</dbReference>
<dbReference type="PROSITE" id="PS51695">
    <property type="entry name" value="SEDOLISIN"/>
    <property type="match status" value="1"/>
</dbReference>
<feature type="domain" description="Peptidase S53" evidence="14">
    <location>
        <begin position="251"/>
        <end position="649"/>
    </location>
</feature>
<feature type="chain" id="PRO_5047090295" description="tripeptidyl-peptidase II" evidence="13">
    <location>
        <begin position="20"/>
        <end position="649"/>
    </location>
</feature>
<evidence type="ECO:0000256" key="9">
    <source>
        <dbReference type="ARBA" id="ARBA00022837"/>
    </source>
</evidence>
<comment type="catalytic activity">
    <reaction evidence="1">
        <text>Release of an N-terminal tripeptide from a polypeptide.</text>
        <dbReference type="EC" id="3.4.14.10"/>
    </reaction>
</comment>
<dbReference type="SMART" id="SM00944">
    <property type="entry name" value="Pro-kuma_activ"/>
    <property type="match status" value="1"/>
</dbReference>
<dbReference type="InterPro" id="IPR030400">
    <property type="entry name" value="Sedolisin_dom"/>
</dbReference>
<dbReference type="InterPro" id="IPR023828">
    <property type="entry name" value="Peptidase_S8_Ser-AS"/>
</dbReference>
<feature type="compositionally biased region" description="Basic residues" evidence="12">
    <location>
        <begin position="187"/>
        <end position="197"/>
    </location>
</feature>
<dbReference type="PANTHER" id="PTHR14218:SF15">
    <property type="entry name" value="TRIPEPTIDYL-PEPTIDASE 1"/>
    <property type="match status" value="1"/>
</dbReference>
<dbReference type="Proteomes" id="UP001583172">
    <property type="component" value="Unassembled WGS sequence"/>
</dbReference>
<dbReference type="InterPro" id="IPR050819">
    <property type="entry name" value="Tripeptidyl-peptidase_I"/>
</dbReference>
<evidence type="ECO:0000256" key="2">
    <source>
        <dbReference type="ARBA" id="ARBA00002451"/>
    </source>
</evidence>
<keyword evidence="6 11" id="KW-0479">Metal-binding</keyword>
<protein>
    <recommendedName>
        <fullName evidence="4">tripeptidyl-peptidase II</fullName>
        <ecNumber evidence="4">3.4.14.10</ecNumber>
    </recommendedName>
</protein>
<feature type="binding site" evidence="11">
    <location>
        <position position="605"/>
    </location>
    <ligand>
        <name>Ca(2+)</name>
        <dbReference type="ChEBI" id="CHEBI:29108"/>
    </ligand>
</feature>
<proteinExistence type="predicted"/>
<keyword evidence="9 11" id="KW-0106">Calcium</keyword>
<dbReference type="SUPFAM" id="SSF52743">
    <property type="entry name" value="Subtilisin-like"/>
    <property type="match status" value="1"/>
</dbReference>
<dbReference type="EC" id="3.4.14.10" evidence="4"/>
<dbReference type="CDD" id="cd04056">
    <property type="entry name" value="Peptidases_S53"/>
    <property type="match status" value="1"/>
</dbReference>
<evidence type="ECO:0000256" key="7">
    <source>
        <dbReference type="ARBA" id="ARBA00022801"/>
    </source>
</evidence>
<keyword evidence="10" id="KW-0865">Zymogen</keyword>
<evidence type="ECO:0000256" key="12">
    <source>
        <dbReference type="SAM" id="MobiDB-lite"/>
    </source>
</evidence>
<comment type="cofactor">
    <cofactor evidence="11">
        <name>Ca(2+)</name>
        <dbReference type="ChEBI" id="CHEBI:29108"/>
    </cofactor>
    <text evidence="11">Binds 1 Ca(2+) ion per subunit.</text>
</comment>
<comment type="function">
    <text evidence="2">Secreted tripeptidyl-peptidase which degrades proteins at acidic pHs and is involved in virulence.</text>
</comment>
<feature type="active site" description="Charge relay system" evidence="11">
    <location>
        <position position="331"/>
    </location>
</feature>
<keyword evidence="13" id="KW-0732">Signal</keyword>
<evidence type="ECO:0000256" key="11">
    <source>
        <dbReference type="PROSITE-ProRule" id="PRU01032"/>
    </source>
</evidence>
<keyword evidence="5 11" id="KW-0645">Protease</keyword>
<dbReference type="InterPro" id="IPR036852">
    <property type="entry name" value="Peptidase_S8/S53_dom_sf"/>
</dbReference>
<gene>
    <name evidence="15" type="ORF">VTJ49DRAFT_7419</name>
</gene>
<evidence type="ECO:0000259" key="14">
    <source>
        <dbReference type="PROSITE" id="PS51695"/>
    </source>
</evidence>
<dbReference type="EMBL" id="JAZGSY010000087">
    <property type="protein sequence ID" value="KAL1841088.1"/>
    <property type="molecule type" value="Genomic_DNA"/>
</dbReference>
<name>A0ABR3VGU5_HUMIN</name>
<dbReference type="InterPro" id="IPR000209">
    <property type="entry name" value="Peptidase_S8/S53_dom"/>
</dbReference>
<feature type="binding site" evidence="11">
    <location>
        <position position="604"/>
    </location>
    <ligand>
        <name>Ca(2+)</name>
        <dbReference type="ChEBI" id="CHEBI:29108"/>
    </ligand>
</feature>
<dbReference type="Pfam" id="PF09286">
    <property type="entry name" value="Pro-kuma_activ"/>
    <property type="match status" value="1"/>
</dbReference>
<organism evidence="15 16">
    <name type="scientific">Humicola insolens</name>
    <name type="common">Soft-rot fungus</name>
    <dbReference type="NCBI Taxonomy" id="85995"/>
    <lineage>
        <taxon>Eukaryota</taxon>
        <taxon>Fungi</taxon>
        <taxon>Dikarya</taxon>
        <taxon>Ascomycota</taxon>
        <taxon>Pezizomycotina</taxon>
        <taxon>Sordariomycetes</taxon>
        <taxon>Sordariomycetidae</taxon>
        <taxon>Sordariales</taxon>
        <taxon>Chaetomiaceae</taxon>
        <taxon>Mycothermus</taxon>
    </lineage>
</organism>
<evidence type="ECO:0000256" key="8">
    <source>
        <dbReference type="ARBA" id="ARBA00022825"/>
    </source>
</evidence>
<feature type="active site" description="Charge relay system" evidence="11">
    <location>
        <position position="561"/>
    </location>
</feature>
<feature type="signal peptide" evidence="13">
    <location>
        <begin position="1"/>
        <end position="19"/>
    </location>
</feature>
<evidence type="ECO:0000256" key="6">
    <source>
        <dbReference type="ARBA" id="ARBA00022723"/>
    </source>
</evidence>
<sequence>MRSPLVAVLLGLVVSSVQAASSVILEEATEIPPGWSFQGNASASDKITLYIALKQPGIEQLKARLHKRHNPADPSFGQHWSRDEVHQYRRPDRAMARTVEGWLRSKGVHTFHEQGAGMISFEATARMVKALFEADLGYYAYEGDHDPVLRARSYKVPGPLRNYIQFVHPIANFMPPRTSRGNQGNKGKGKGRKKNPKCKPTPPNPKPTSTRVSTTIATTTTSTSTTSSAAPTETREPTYEDIFPNLPCFPVTVPSCIKKLYNITYTPPSRTSPVRLGVAGFLEQWILHSDVSRFLADNLPLLPRSYHTSLNVELINNGINPQDSPSNAGLEASLDVQYAMALGYPAQVTYYITGGRGTELDPYTGEAFPMELSDNEPYLEFLEHLLAKPDEELPHVLSISYADDEPGVPRAYAERVCDMFAALTARGVTILVATGDVGAAGQGQTRCFNHETQTRRFISTFPASCPYVTAVGAVDNIAPPVTGAVYSAGGFSDFFARPEWQEEVVKPYLDGLLRNYTENAELRHRIEMFNHTGRATPDISAVGSAFQIMLAGEYASVLGTSASTPVVAAMLALVNDARLRAGKGSLGWLNPLLYQERVRRVLRDVTVGTSTGCWFDGTGEPGWEAVEGYDTVTGLGTVDDFWQFLEALM</sequence>
<accession>A0ABR3VGU5</accession>
<evidence type="ECO:0000256" key="10">
    <source>
        <dbReference type="ARBA" id="ARBA00023145"/>
    </source>
</evidence>
<evidence type="ECO:0000256" key="1">
    <source>
        <dbReference type="ARBA" id="ARBA00001910"/>
    </source>
</evidence>
<reference evidence="15 16" key="1">
    <citation type="journal article" date="2024" name="Commun. Biol.">
        <title>Comparative genomic analysis of thermophilic fungi reveals convergent evolutionary adaptations and gene losses.</title>
        <authorList>
            <person name="Steindorff A.S."/>
            <person name="Aguilar-Pontes M.V."/>
            <person name="Robinson A.J."/>
            <person name="Andreopoulos B."/>
            <person name="LaButti K."/>
            <person name="Kuo A."/>
            <person name="Mondo S."/>
            <person name="Riley R."/>
            <person name="Otillar R."/>
            <person name="Haridas S."/>
            <person name="Lipzen A."/>
            <person name="Grimwood J."/>
            <person name="Schmutz J."/>
            <person name="Clum A."/>
            <person name="Reid I.D."/>
            <person name="Moisan M.C."/>
            <person name="Butler G."/>
            <person name="Nguyen T.T.M."/>
            <person name="Dewar K."/>
            <person name="Conant G."/>
            <person name="Drula E."/>
            <person name="Henrissat B."/>
            <person name="Hansel C."/>
            <person name="Singer S."/>
            <person name="Hutchinson M.I."/>
            <person name="de Vries R.P."/>
            <person name="Natvig D.O."/>
            <person name="Powell A.J."/>
            <person name="Tsang A."/>
            <person name="Grigoriev I.V."/>
        </authorList>
    </citation>
    <scope>NUCLEOTIDE SEQUENCE [LARGE SCALE GENOMIC DNA]</scope>
    <source>
        <strain evidence="15 16">CBS 620.91</strain>
    </source>
</reference>
<feature type="binding site" evidence="11">
    <location>
        <position position="628"/>
    </location>
    <ligand>
        <name>Ca(2+)</name>
        <dbReference type="ChEBI" id="CHEBI:29108"/>
    </ligand>
</feature>
<feature type="compositionally biased region" description="Low complexity" evidence="12">
    <location>
        <begin position="207"/>
        <end position="232"/>
    </location>
</feature>
<dbReference type="CDD" id="cd11377">
    <property type="entry name" value="Pro-peptidase_S53"/>
    <property type="match status" value="1"/>
</dbReference>
<feature type="region of interest" description="Disordered" evidence="12">
    <location>
        <begin position="174"/>
        <end position="238"/>
    </location>
</feature>
<evidence type="ECO:0000313" key="16">
    <source>
        <dbReference type="Proteomes" id="UP001583172"/>
    </source>
</evidence>
<dbReference type="PANTHER" id="PTHR14218">
    <property type="entry name" value="PROTEASE S8 TRIPEPTIDYL PEPTIDASE I CLN2"/>
    <property type="match status" value="1"/>
</dbReference>
<keyword evidence="7 11" id="KW-0378">Hydrolase</keyword>
<comment type="subcellular location">
    <subcellularLocation>
        <location evidence="3">Secreted</location>
        <location evidence="3">Extracellular space</location>
    </subcellularLocation>
</comment>
<evidence type="ECO:0000256" key="5">
    <source>
        <dbReference type="ARBA" id="ARBA00022670"/>
    </source>
</evidence>
<evidence type="ECO:0000256" key="4">
    <source>
        <dbReference type="ARBA" id="ARBA00012462"/>
    </source>
</evidence>
<feature type="active site" description="Charge relay system" evidence="11">
    <location>
        <position position="335"/>
    </location>
</feature>
<feature type="binding site" evidence="11">
    <location>
        <position position="630"/>
    </location>
    <ligand>
        <name>Ca(2+)</name>
        <dbReference type="ChEBI" id="CHEBI:29108"/>
    </ligand>
</feature>
<dbReference type="InterPro" id="IPR015366">
    <property type="entry name" value="S53_propep"/>
</dbReference>